<organism evidence="4 5">
    <name type="scientific">Anopheles culicifacies</name>
    <dbReference type="NCBI Taxonomy" id="139723"/>
    <lineage>
        <taxon>Eukaryota</taxon>
        <taxon>Metazoa</taxon>
        <taxon>Ecdysozoa</taxon>
        <taxon>Arthropoda</taxon>
        <taxon>Hexapoda</taxon>
        <taxon>Insecta</taxon>
        <taxon>Pterygota</taxon>
        <taxon>Neoptera</taxon>
        <taxon>Endopterygota</taxon>
        <taxon>Diptera</taxon>
        <taxon>Nematocera</taxon>
        <taxon>Culicoidea</taxon>
        <taxon>Culicidae</taxon>
        <taxon>Anophelinae</taxon>
        <taxon>Anopheles</taxon>
        <taxon>culicifacies species complex</taxon>
    </lineage>
</organism>
<dbReference type="InterPro" id="IPR009003">
    <property type="entry name" value="Peptidase_S1_PA"/>
</dbReference>
<accession>A0A182MUQ6</accession>
<dbReference type="VEuPathDB" id="VectorBase:ACUA026694"/>
<dbReference type="EnsemblMetazoa" id="ACUA026694-RA">
    <property type="protein sequence ID" value="ACUA026694-PA"/>
    <property type="gene ID" value="ACUA026694"/>
</dbReference>
<evidence type="ECO:0000256" key="2">
    <source>
        <dbReference type="SAM" id="SignalP"/>
    </source>
</evidence>
<dbReference type="GO" id="GO:0004252">
    <property type="term" value="F:serine-type endopeptidase activity"/>
    <property type="evidence" value="ECO:0007669"/>
    <property type="project" value="InterPro"/>
</dbReference>
<feature type="chain" id="PRO_5008128951" description="Peptidase S1 domain-containing protein" evidence="2">
    <location>
        <begin position="20"/>
        <end position="236"/>
    </location>
</feature>
<protein>
    <recommendedName>
        <fullName evidence="3">Peptidase S1 domain-containing protein</fullName>
    </recommendedName>
</protein>
<dbReference type="PROSITE" id="PS50240">
    <property type="entry name" value="TRYPSIN_DOM"/>
    <property type="match status" value="1"/>
</dbReference>
<dbReference type="GO" id="GO:0006508">
    <property type="term" value="P:proteolysis"/>
    <property type="evidence" value="ECO:0007669"/>
    <property type="project" value="InterPro"/>
</dbReference>
<proteinExistence type="inferred from homology"/>
<name>A0A182MUQ6_9DIPT</name>
<feature type="domain" description="Peptidase S1" evidence="3">
    <location>
        <begin position="16"/>
        <end position="233"/>
    </location>
</feature>
<feature type="signal peptide" evidence="2">
    <location>
        <begin position="1"/>
        <end position="19"/>
    </location>
</feature>
<dbReference type="AlphaFoldDB" id="A0A182MUQ6"/>
<evidence type="ECO:0000259" key="3">
    <source>
        <dbReference type="PROSITE" id="PS50240"/>
    </source>
</evidence>
<dbReference type="Pfam" id="PF00089">
    <property type="entry name" value="Trypsin"/>
    <property type="match status" value="1"/>
</dbReference>
<dbReference type="InterPro" id="IPR001254">
    <property type="entry name" value="Trypsin_dom"/>
</dbReference>
<dbReference type="STRING" id="139723.A0A182MUQ6"/>
<evidence type="ECO:0000313" key="5">
    <source>
        <dbReference type="Proteomes" id="UP000075883"/>
    </source>
</evidence>
<keyword evidence="2" id="KW-0732">Signal</keyword>
<comment type="similarity">
    <text evidence="1">Belongs to the peptidase S1 family. CLIP subfamily.</text>
</comment>
<dbReference type="PANTHER" id="PTHR24260">
    <property type="match status" value="1"/>
</dbReference>
<dbReference type="SMART" id="SM00020">
    <property type="entry name" value="Tryp_SPc"/>
    <property type="match status" value="1"/>
</dbReference>
<dbReference type="EMBL" id="AXCM01014427">
    <property type="status" value="NOT_ANNOTATED_CDS"/>
    <property type="molecule type" value="Genomic_DNA"/>
</dbReference>
<reference evidence="4" key="2">
    <citation type="submission" date="2020-05" db="UniProtKB">
        <authorList>
            <consortium name="EnsemblMetazoa"/>
        </authorList>
    </citation>
    <scope>IDENTIFICATION</scope>
    <source>
        <strain evidence="4">A-37</strain>
    </source>
</reference>
<dbReference type="PANTHER" id="PTHR24260:SF136">
    <property type="entry name" value="GH08193P-RELATED"/>
    <property type="match status" value="1"/>
</dbReference>
<reference evidence="5" key="1">
    <citation type="submission" date="2013-09" db="EMBL/GenBank/DDBJ databases">
        <title>The Genome Sequence of Anopheles culicifacies species A.</title>
        <authorList>
            <consortium name="The Broad Institute Genomics Platform"/>
            <person name="Neafsey D.E."/>
            <person name="Besansky N."/>
            <person name="Howell P."/>
            <person name="Walton C."/>
            <person name="Young S.K."/>
            <person name="Zeng Q."/>
            <person name="Gargeya S."/>
            <person name="Fitzgerald M."/>
            <person name="Haas B."/>
            <person name="Abouelleil A."/>
            <person name="Allen A.W."/>
            <person name="Alvarado L."/>
            <person name="Arachchi H.M."/>
            <person name="Berlin A.M."/>
            <person name="Chapman S.B."/>
            <person name="Gainer-Dewar J."/>
            <person name="Goldberg J."/>
            <person name="Griggs A."/>
            <person name="Gujja S."/>
            <person name="Hansen M."/>
            <person name="Howarth C."/>
            <person name="Imamovic A."/>
            <person name="Ireland A."/>
            <person name="Larimer J."/>
            <person name="McCowan C."/>
            <person name="Murphy C."/>
            <person name="Pearson M."/>
            <person name="Poon T.W."/>
            <person name="Priest M."/>
            <person name="Roberts A."/>
            <person name="Saif S."/>
            <person name="Shea T."/>
            <person name="Sisk P."/>
            <person name="Sykes S."/>
            <person name="Wortman J."/>
            <person name="Nusbaum C."/>
            <person name="Birren B."/>
        </authorList>
    </citation>
    <scope>NUCLEOTIDE SEQUENCE [LARGE SCALE GENOMIC DNA]</scope>
    <source>
        <strain evidence="5">A-37</strain>
    </source>
</reference>
<keyword evidence="5" id="KW-1185">Reference proteome</keyword>
<sequence>MKLDCGLTICTICVGLVAAKQTKRQAADPLITKYPFIVAITHNSNFVGNGVIVAGKWILSTASVFANTPDTDYQAHAGSSNYLQDATVNGIQRVLKHPQYNPQQGPGNNIALAQMNDIFLETQLLQSVDLGINDVPTASTTMATFGGTAQLQEVFNELASDEACIGQLNDEANKRIVQEGLAYCMTLSSDYSVGPGDLGAPIMSMDFLYALYADGFVATRIAIYRSWIQSTMQENP</sequence>
<dbReference type="SUPFAM" id="SSF50494">
    <property type="entry name" value="Trypsin-like serine proteases"/>
    <property type="match status" value="1"/>
</dbReference>
<dbReference type="InterPro" id="IPR051333">
    <property type="entry name" value="CLIP_Serine_Protease"/>
</dbReference>
<dbReference type="Proteomes" id="UP000075883">
    <property type="component" value="Unassembled WGS sequence"/>
</dbReference>
<dbReference type="Gene3D" id="2.40.10.10">
    <property type="entry name" value="Trypsin-like serine proteases"/>
    <property type="match status" value="1"/>
</dbReference>
<evidence type="ECO:0000256" key="1">
    <source>
        <dbReference type="ARBA" id="ARBA00024195"/>
    </source>
</evidence>
<evidence type="ECO:0000313" key="4">
    <source>
        <dbReference type="EnsemblMetazoa" id="ACUA026694-PA"/>
    </source>
</evidence>
<dbReference type="InterPro" id="IPR043504">
    <property type="entry name" value="Peptidase_S1_PA_chymotrypsin"/>
</dbReference>